<dbReference type="EMBL" id="CP044016">
    <property type="protein sequence ID" value="QES90432.1"/>
    <property type="molecule type" value="Genomic_DNA"/>
</dbReference>
<dbReference type="RefSeq" id="WP_131331413.1">
    <property type="nucleotide sequence ID" value="NZ_CP044016.1"/>
</dbReference>
<gene>
    <name evidence="2" type="ORF">E0W69_017815</name>
</gene>
<keyword evidence="3" id="KW-1185">Reference proteome</keyword>
<dbReference type="Proteomes" id="UP000292424">
    <property type="component" value="Chromosome"/>
</dbReference>
<evidence type="ECO:0000313" key="3">
    <source>
        <dbReference type="Proteomes" id="UP000292424"/>
    </source>
</evidence>
<evidence type="ECO:0000256" key="1">
    <source>
        <dbReference type="SAM" id="Phobius"/>
    </source>
</evidence>
<keyword evidence="1" id="KW-0472">Membrane</keyword>
<proteinExistence type="predicted"/>
<sequence>MEQRNWDDQLRAKLDNYELPDFDKENSWKRLDARLDKKPSKRTYFYWAAASVGVIFCIFLGAYFLKEKEQSESPIAHISTNIIETQSIPKLVKTDLAEKAQKPALIEEENRNEAVINSQTVKADKKNQVKISSKNLENQLVKIENPTIAVLPAKLHDDSMKIFASQMDVFAKMNVKRKAKLKIINASSLEGSIEELPLTPTKYKSIQFSVGSNLNIENGPSSNSKPLNLTLFKN</sequence>
<keyword evidence="1" id="KW-1133">Transmembrane helix</keyword>
<organism evidence="2 3">
    <name type="scientific">Rhizosphaericola mali</name>
    <dbReference type="NCBI Taxonomy" id="2545455"/>
    <lineage>
        <taxon>Bacteria</taxon>
        <taxon>Pseudomonadati</taxon>
        <taxon>Bacteroidota</taxon>
        <taxon>Chitinophagia</taxon>
        <taxon>Chitinophagales</taxon>
        <taxon>Chitinophagaceae</taxon>
        <taxon>Rhizosphaericola</taxon>
    </lineage>
</organism>
<dbReference type="KEGG" id="arac:E0W69_017815"/>
<name>A0A5P2G915_9BACT</name>
<keyword evidence="1" id="KW-0812">Transmembrane</keyword>
<evidence type="ECO:0000313" key="2">
    <source>
        <dbReference type="EMBL" id="QES90432.1"/>
    </source>
</evidence>
<dbReference type="AlphaFoldDB" id="A0A5P2G915"/>
<feature type="transmembrane region" description="Helical" evidence="1">
    <location>
        <begin position="44"/>
        <end position="65"/>
    </location>
</feature>
<accession>A0A5P2G915</accession>
<protein>
    <submittedName>
        <fullName evidence="2">Uncharacterized protein</fullName>
    </submittedName>
</protein>
<reference evidence="2 3" key="1">
    <citation type="submission" date="2019-09" db="EMBL/GenBank/DDBJ databases">
        <title>Complete genome sequence of Arachidicoccus sp. B3-10 isolated from apple orchard soil.</title>
        <authorList>
            <person name="Kim H.S."/>
            <person name="Han K.-I."/>
            <person name="Suh M.K."/>
            <person name="Lee K.C."/>
            <person name="Eom M.K."/>
            <person name="Kim J.-S."/>
            <person name="Kang S.W."/>
            <person name="Sin Y."/>
            <person name="Lee J.-S."/>
        </authorList>
    </citation>
    <scope>NUCLEOTIDE SEQUENCE [LARGE SCALE GENOMIC DNA]</scope>
    <source>
        <strain evidence="2 3">B3-10</strain>
    </source>
</reference>